<keyword evidence="4" id="KW-0804">Transcription</keyword>
<evidence type="ECO:0000256" key="2">
    <source>
        <dbReference type="ARBA" id="ARBA00023015"/>
    </source>
</evidence>
<dbReference type="InterPro" id="IPR036388">
    <property type="entry name" value="WH-like_DNA-bd_sf"/>
</dbReference>
<sequence>MRRADLDGLIAFLKVAERRSFTAAARDLGVTPSAISQTVRALEDRAGVALLARTTRDVALTEAGRRFLERARPAVQDILAAFEDAASLGDRPSGLLRLNVPRVALASLIEPVLASFCAAHPAVQVEIHVDDRFANIVEDGFDAGIRLGEFVEGDMVAVRLTPAFRLAVVGSPDYLARCGRPAHPRDLRDHACINFRQGARGGLYHWEFEDAGRDFAVAVDGPVIVNEAGIMMAACVMGLGLAYTLAPVAEPLCEQGLLEPVLEAYCPETPGFFLYFPTRHGVMPKLRAFIDHATARLGRRTGAADQIGA</sequence>
<dbReference type="AlphaFoldDB" id="A0A5B2VD06"/>
<dbReference type="Gene3D" id="3.40.190.290">
    <property type="match status" value="1"/>
</dbReference>
<gene>
    <name evidence="6" type="ORF">F0L46_16495</name>
</gene>
<keyword evidence="3" id="KW-0238">DNA-binding</keyword>
<dbReference type="EMBL" id="VUOA01000028">
    <property type="protein sequence ID" value="KAA2236302.1"/>
    <property type="molecule type" value="Genomic_DNA"/>
</dbReference>
<evidence type="ECO:0000256" key="1">
    <source>
        <dbReference type="ARBA" id="ARBA00009437"/>
    </source>
</evidence>
<dbReference type="PANTHER" id="PTHR30537:SF1">
    <property type="entry name" value="HTH-TYPE TRANSCRIPTIONAL REGULATOR PGRR"/>
    <property type="match status" value="1"/>
</dbReference>
<keyword evidence="7" id="KW-1185">Reference proteome</keyword>
<dbReference type="Pfam" id="PF03466">
    <property type="entry name" value="LysR_substrate"/>
    <property type="match status" value="1"/>
</dbReference>
<dbReference type="InterPro" id="IPR005119">
    <property type="entry name" value="LysR_subst-bd"/>
</dbReference>
<evidence type="ECO:0000259" key="5">
    <source>
        <dbReference type="PROSITE" id="PS50931"/>
    </source>
</evidence>
<dbReference type="Gene3D" id="1.10.10.10">
    <property type="entry name" value="Winged helix-like DNA-binding domain superfamily/Winged helix DNA-binding domain"/>
    <property type="match status" value="1"/>
</dbReference>
<comment type="caution">
    <text evidence="6">The sequence shown here is derived from an EMBL/GenBank/DDBJ whole genome shotgun (WGS) entry which is preliminary data.</text>
</comment>
<dbReference type="Proteomes" id="UP000323142">
    <property type="component" value="Unassembled WGS sequence"/>
</dbReference>
<dbReference type="RefSeq" id="WP_149819487.1">
    <property type="nucleotide sequence ID" value="NZ_VUOA01000028.1"/>
</dbReference>
<organism evidence="6 7">
    <name type="scientific">Salinarimonas soli</name>
    <dbReference type="NCBI Taxonomy" id="1638099"/>
    <lineage>
        <taxon>Bacteria</taxon>
        <taxon>Pseudomonadati</taxon>
        <taxon>Pseudomonadota</taxon>
        <taxon>Alphaproteobacteria</taxon>
        <taxon>Hyphomicrobiales</taxon>
        <taxon>Salinarimonadaceae</taxon>
        <taxon>Salinarimonas</taxon>
    </lineage>
</organism>
<evidence type="ECO:0000313" key="7">
    <source>
        <dbReference type="Proteomes" id="UP000323142"/>
    </source>
</evidence>
<dbReference type="GO" id="GO:0006351">
    <property type="term" value="P:DNA-templated transcription"/>
    <property type="evidence" value="ECO:0007669"/>
    <property type="project" value="TreeGrafter"/>
</dbReference>
<feature type="domain" description="HTH lysR-type" evidence="5">
    <location>
        <begin position="1"/>
        <end position="61"/>
    </location>
</feature>
<reference evidence="6 7" key="2">
    <citation type="submission" date="2019-09" db="EMBL/GenBank/DDBJ databases">
        <authorList>
            <person name="Jin C."/>
        </authorList>
    </citation>
    <scope>NUCLEOTIDE SEQUENCE [LARGE SCALE GENOMIC DNA]</scope>
    <source>
        <strain evidence="6 7">BN140002</strain>
    </source>
</reference>
<dbReference type="GO" id="GO:0003700">
    <property type="term" value="F:DNA-binding transcription factor activity"/>
    <property type="evidence" value="ECO:0007669"/>
    <property type="project" value="InterPro"/>
</dbReference>
<dbReference type="SUPFAM" id="SSF53850">
    <property type="entry name" value="Periplasmic binding protein-like II"/>
    <property type="match status" value="1"/>
</dbReference>
<dbReference type="Pfam" id="PF00126">
    <property type="entry name" value="HTH_1"/>
    <property type="match status" value="1"/>
</dbReference>
<dbReference type="PROSITE" id="PS50931">
    <property type="entry name" value="HTH_LYSR"/>
    <property type="match status" value="1"/>
</dbReference>
<dbReference type="GO" id="GO:0043565">
    <property type="term" value="F:sequence-specific DNA binding"/>
    <property type="evidence" value="ECO:0007669"/>
    <property type="project" value="TreeGrafter"/>
</dbReference>
<reference evidence="6 7" key="1">
    <citation type="submission" date="2019-09" db="EMBL/GenBank/DDBJ databases">
        <title>Salinarimonas rosea gen. nov., sp. nov., a new member of the a-2 subgroup of the Proteobacteria.</title>
        <authorList>
            <person name="Liu J."/>
        </authorList>
    </citation>
    <scope>NUCLEOTIDE SEQUENCE [LARGE SCALE GENOMIC DNA]</scope>
    <source>
        <strain evidence="6 7">BN140002</strain>
    </source>
</reference>
<dbReference type="InterPro" id="IPR000847">
    <property type="entry name" value="LysR_HTH_N"/>
</dbReference>
<dbReference type="CDD" id="cd08474">
    <property type="entry name" value="PBP2_CrgA_like_5"/>
    <property type="match status" value="1"/>
</dbReference>
<dbReference type="SUPFAM" id="SSF46785">
    <property type="entry name" value="Winged helix' DNA-binding domain"/>
    <property type="match status" value="1"/>
</dbReference>
<evidence type="ECO:0000313" key="6">
    <source>
        <dbReference type="EMBL" id="KAA2236302.1"/>
    </source>
</evidence>
<dbReference type="InterPro" id="IPR036390">
    <property type="entry name" value="WH_DNA-bd_sf"/>
</dbReference>
<dbReference type="InterPro" id="IPR058163">
    <property type="entry name" value="LysR-type_TF_proteobact-type"/>
</dbReference>
<dbReference type="PANTHER" id="PTHR30537">
    <property type="entry name" value="HTH-TYPE TRANSCRIPTIONAL REGULATOR"/>
    <property type="match status" value="1"/>
</dbReference>
<proteinExistence type="inferred from homology"/>
<accession>A0A5B2VD06</accession>
<comment type="similarity">
    <text evidence="1">Belongs to the LysR transcriptional regulatory family.</text>
</comment>
<dbReference type="PRINTS" id="PR00039">
    <property type="entry name" value="HTHLYSR"/>
</dbReference>
<dbReference type="FunFam" id="1.10.10.10:FF:000001">
    <property type="entry name" value="LysR family transcriptional regulator"/>
    <property type="match status" value="1"/>
</dbReference>
<name>A0A5B2VD06_9HYPH</name>
<protein>
    <submittedName>
        <fullName evidence="6">LysR family transcriptional regulator</fullName>
    </submittedName>
</protein>
<dbReference type="OrthoDB" id="9813056at2"/>
<evidence type="ECO:0000256" key="4">
    <source>
        <dbReference type="ARBA" id="ARBA00023163"/>
    </source>
</evidence>
<evidence type="ECO:0000256" key="3">
    <source>
        <dbReference type="ARBA" id="ARBA00023125"/>
    </source>
</evidence>
<keyword evidence="2" id="KW-0805">Transcription regulation</keyword>